<dbReference type="SUPFAM" id="SSF56317">
    <property type="entry name" value="Carbon-nitrogen hydrolase"/>
    <property type="match status" value="1"/>
</dbReference>
<dbReference type="AlphaFoldDB" id="A0A4D7BEV7"/>
<evidence type="ECO:0000256" key="1">
    <source>
        <dbReference type="ARBA" id="ARBA00022801"/>
    </source>
</evidence>
<dbReference type="EMBL" id="CP039690">
    <property type="protein sequence ID" value="QCI68448.1"/>
    <property type="molecule type" value="Genomic_DNA"/>
</dbReference>
<dbReference type="CDD" id="cd07569">
    <property type="entry name" value="DCase"/>
    <property type="match status" value="1"/>
</dbReference>
<reference evidence="3 4" key="1">
    <citation type="submission" date="2019-04" db="EMBL/GenBank/DDBJ databases">
        <title>Phreatobacter aquaticus sp. nov.</title>
        <authorList>
            <person name="Choi A."/>
        </authorList>
    </citation>
    <scope>NUCLEOTIDE SEQUENCE [LARGE SCALE GENOMIC DNA]</scope>
    <source>
        <strain evidence="3 4">KCTC 52518</strain>
    </source>
</reference>
<dbReference type="OrthoDB" id="9803803at2"/>
<dbReference type="Gene3D" id="3.60.110.10">
    <property type="entry name" value="Carbon-nitrogen hydrolase"/>
    <property type="match status" value="1"/>
</dbReference>
<organism evidence="3 4">
    <name type="scientific">Phreatobacter stygius</name>
    <dbReference type="NCBI Taxonomy" id="1940610"/>
    <lineage>
        <taxon>Bacteria</taxon>
        <taxon>Pseudomonadati</taxon>
        <taxon>Pseudomonadota</taxon>
        <taxon>Alphaproteobacteria</taxon>
        <taxon>Hyphomicrobiales</taxon>
        <taxon>Phreatobacteraceae</taxon>
        <taxon>Phreatobacter</taxon>
    </lineage>
</organism>
<evidence type="ECO:0000259" key="2">
    <source>
        <dbReference type="PROSITE" id="PS50263"/>
    </source>
</evidence>
<dbReference type="KEGG" id="pstg:E8M01_32015"/>
<dbReference type="GO" id="GO:0016811">
    <property type="term" value="F:hydrolase activity, acting on carbon-nitrogen (but not peptide) bonds, in linear amides"/>
    <property type="evidence" value="ECO:0007669"/>
    <property type="project" value="TreeGrafter"/>
</dbReference>
<dbReference type="Proteomes" id="UP000298781">
    <property type="component" value="Chromosome"/>
</dbReference>
<gene>
    <name evidence="3" type="ORF">E8M01_32015</name>
</gene>
<name>A0A4D7BEV7_9HYPH</name>
<sequence length="318" mass="34582">MSRSLRVAGAQMGPTQRDDSRAKTLARLIALLDEAAAKGAGLVVFPELAFTTFFPRWLLEANELASYFEPAMPNPAVQPLFDRARELNIGFYVGYAEKTPDGHHFNSSILVGPDGEIVSKYRKIHLPGSVEPRAGEKYQQLEKRYFEYGDLGFPAVRAPDAWAGAITGMLICNDRRWPEAWRVLGLQGAELVCIGYNSAAYDPNGGDREDAALRTFHAKLAVQSNAYMNATWAVAVAKAGDEDGAGLIGGSCIVDPNGVIVAEAATLADEIIIADCDFDLCRQGKTKMFNFEAHRRPQWYGPITGQVGVVEPGRETAG</sequence>
<evidence type="ECO:0000313" key="3">
    <source>
        <dbReference type="EMBL" id="QCI68448.1"/>
    </source>
</evidence>
<dbReference type="PANTHER" id="PTHR43674:SF12">
    <property type="entry name" value="NITRILASE C965.09-RELATED"/>
    <property type="match status" value="1"/>
</dbReference>
<proteinExistence type="predicted"/>
<dbReference type="InterPro" id="IPR003010">
    <property type="entry name" value="C-N_Hydrolase"/>
</dbReference>
<keyword evidence="1 3" id="KW-0378">Hydrolase</keyword>
<keyword evidence="4" id="KW-1185">Reference proteome</keyword>
<dbReference type="InterPro" id="IPR050345">
    <property type="entry name" value="Aliph_Amidase/BUP"/>
</dbReference>
<feature type="domain" description="CN hydrolase" evidence="2">
    <location>
        <begin position="5"/>
        <end position="278"/>
    </location>
</feature>
<accession>A0A4D7BEV7</accession>
<dbReference type="RefSeq" id="WP_136963867.1">
    <property type="nucleotide sequence ID" value="NZ_CP039690.1"/>
</dbReference>
<dbReference type="PROSITE" id="PS50263">
    <property type="entry name" value="CN_HYDROLASE"/>
    <property type="match status" value="1"/>
</dbReference>
<dbReference type="InterPro" id="IPR036526">
    <property type="entry name" value="C-N_Hydrolase_sf"/>
</dbReference>
<dbReference type="Pfam" id="PF00795">
    <property type="entry name" value="CN_hydrolase"/>
    <property type="match status" value="1"/>
</dbReference>
<evidence type="ECO:0000313" key="4">
    <source>
        <dbReference type="Proteomes" id="UP000298781"/>
    </source>
</evidence>
<protein>
    <submittedName>
        <fullName evidence="3">N-carbamoyl-D-amino-acid hydrolase</fullName>
    </submittedName>
</protein>
<dbReference type="PANTHER" id="PTHR43674">
    <property type="entry name" value="NITRILASE C965.09-RELATED"/>
    <property type="match status" value="1"/>
</dbReference>